<dbReference type="AlphaFoldDB" id="A0A0F4L0H6"/>
<dbReference type="RefSeq" id="WP_045922030.1">
    <property type="nucleotide sequence ID" value="NZ_JBHTHW010000004.1"/>
</dbReference>
<dbReference type="PATRIC" id="fig|1218508.4.peg.118"/>
<dbReference type="STRING" id="1218508.JG29_01140"/>
<keyword evidence="1" id="KW-1133">Transmembrane helix</keyword>
<evidence type="ECO:0000256" key="1">
    <source>
        <dbReference type="SAM" id="Phobius"/>
    </source>
</evidence>
<organism evidence="2 3">
    <name type="scientific">Bombilactobacillus mellis</name>
    <dbReference type="NCBI Taxonomy" id="1218508"/>
    <lineage>
        <taxon>Bacteria</taxon>
        <taxon>Bacillati</taxon>
        <taxon>Bacillota</taxon>
        <taxon>Bacilli</taxon>
        <taxon>Lactobacillales</taxon>
        <taxon>Lactobacillaceae</taxon>
        <taxon>Bombilactobacillus</taxon>
    </lineage>
</organism>
<keyword evidence="3" id="KW-1185">Reference proteome</keyword>
<feature type="transmembrane region" description="Helical" evidence="1">
    <location>
        <begin position="34"/>
        <end position="51"/>
    </location>
</feature>
<feature type="transmembrane region" description="Helical" evidence="1">
    <location>
        <begin position="6"/>
        <end position="22"/>
    </location>
</feature>
<keyword evidence="1" id="KW-0812">Transmembrane</keyword>
<sequence length="155" mass="17860">MTGLLIFLDILFIAVFIFNLYWQAQIIIPAKYKISCVFWTIFFAMWVWTGPINSWPYIIMVASFLTITLMQGTGGIGTKRLVTNGFFATVVNYQKIAHVTLIPVQVLHTQPQVISIFTMVSRQNIQMTFNRSVDELKKDLRKVIPQNIEIEISQL</sequence>
<protein>
    <submittedName>
        <fullName evidence="2">Uncharacterized protein</fullName>
    </submittedName>
</protein>
<evidence type="ECO:0000313" key="3">
    <source>
        <dbReference type="Proteomes" id="UP000033695"/>
    </source>
</evidence>
<name>A0A0F4L0H6_9LACO</name>
<keyword evidence="1" id="KW-0472">Membrane</keyword>
<dbReference type="Proteomes" id="UP000033695">
    <property type="component" value="Unassembled WGS sequence"/>
</dbReference>
<reference evidence="2 3" key="1">
    <citation type="submission" date="2014-12" db="EMBL/GenBank/DDBJ databases">
        <title>Comparative genomics of the lactic acid bacteria isolated from the honey bee gut.</title>
        <authorList>
            <person name="Ellegaard K.M."/>
            <person name="Tamarit D."/>
            <person name="Javelind E."/>
            <person name="Olofsson T."/>
            <person name="Andersson S.G."/>
            <person name="Vasquez A."/>
        </authorList>
    </citation>
    <scope>NUCLEOTIDE SEQUENCE [LARGE SCALE GENOMIC DNA]</scope>
    <source>
        <strain evidence="2 3">Hon2</strain>
    </source>
</reference>
<dbReference type="OrthoDB" id="2322546at2"/>
<dbReference type="HOGENOM" id="CLU_134977_0_0_9"/>
<comment type="caution">
    <text evidence="2">The sequence shown here is derived from an EMBL/GenBank/DDBJ whole genome shotgun (WGS) entry which is preliminary data.</text>
</comment>
<evidence type="ECO:0000313" key="2">
    <source>
        <dbReference type="EMBL" id="KJY51071.1"/>
    </source>
</evidence>
<proteinExistence type="predicted"/>
<feature type="transmembrane region" description="Helical" evidence="1">
    <location>
        <begin position="57"/>
        <end position="77"/>
    </location>
</feature>
<gene>
    <name evidence="2" type="ORF">JG29_01140</name>
</gene>
<accession>A0A0F4L0H6</accession>
<dbReference type="EMBL" id="JXBZ01000002">
    <property type="protein sequence ID" value="KJY51071.1"/>
    <property type="molecule type" value="Genomic_DNA"/>
</dbReference>